<dbReference type="Proteomes" id="UP001239019">
    <property type="component" value="Unassembled WGS sequence"/>
</dbReference>
<dbReference type="Pfam" id="PF19795">
    <property type="entry name" value="DUF6279"/>
    <property type="match status" value="1"/>
</dbReference>
<name>A0ABU0W9V4_9GAMM</name>
<reference evidence="1 2" key="1">
    <citation type="submission" date="2023-08" db="EMBL/GenBank/DDBJ databases">
        <title>Whole-genome sequencing of halo(alkali)philic microorganisms from hypersaline lakes.</title>
        <authorList>
            <person name="Sorokin D.Y."/>
            <person name="Abbas B."/>
            <person name="Merkel A.Y."/>
        </authorList>
    </citation>
    <scope>NUCLEOTIDE SEQUENCE [LARGE SCALE GENOMIC DNA]</scope>
    <source>
        <strain evidence="1 2">AB-CW4</strain>
    </source>
</reference>
<evidence type="ECO:0000313" key="1">
    <source>
        <dbReference type="EMBL" id="MDQ2070742.1"/>
    </source>
</evidence>
<accession>A0ABU0W9V4</accession>
<sequence>MRLSRQLRPVFATLLIFLFLLACSRAEFVYERADWFGARWAANYLDLDRQQRRQIRDELATYREFHREVRVPQIQALLESAISDLESGHHERETIAGHLATTETLLGDMTRDLLPLVSDVLADLDRGQQAQLEQRFEKRRKESREELARRAHDDWEEQRRERFLERAESLLGSLTAGQKARITRCADAMPDTAAAQLEWEIDRQNRLLAMIADGYSADRIHDYLEGWWLHYRDQPEPLSQARQERQQVTLACLADLLPTLNQGQRDKLAERLTGYARNLEQLRNN</sequence>
<protein>
    <submittedName>
        <fullName evidence="1">DUF6279 family lipoprotein</fullName>
    </submittedName>
</protein>
<dbReference type="RefSeq" id="WP_306729238.1">
    <property type="nucleotide sequence ID" value="NZ_JAVDDT010000010.1"/>
</dbReference>
<evidence type="ECO:0000313" key="2">
    <source>
        <dbReference type="Proteomes" id="UP001239019"/>
    </source>
</evidence>
<comment type="caution">
    <text evidence="1">The sequence shown here is derived from an EMBL/GenBank/DDBJ whole genome shotgun (WGS) entry which is preliminary data.</text>
</comment>
<gene>
    <name evidence="1" type="ORF">RBH19_12750</name>
</gene>
<organism evidence="1 2">
    <name type="scientific">Natronospira bacteriovora</name>
    <dbReference type="NCBI Taxonomy" id="3069753"/>
    <lineage>
        <taxon>Bacteria</taxon>
        <taxon>Pseudomonadati</taxon>
        <taxon>Pseudomonadota</taxon>
        <taxon>Gammaproteobacteria</taxon>
        <taxon>Natronospirales</taxon>
        <taxon>Natronospiraceae</taxon>
        <taxon>Natronospira</taxon>
    </lineage>
</organism>
<dbReference type="EMBL" id="JAVDDT010000010">
    <property type="protein sequence ID" value="MDQ2070742.1"/>
    <property type="molecule type" value="Genomic_DNA"/>
</dbReference>
<dbReference type="PROSITE" id="PS51257">
    <property type="entry name" value="PROKAR_LIPOPROTEIN"/>
    <property type="match status" value="1"/>
</dbReference>
<keyword evidence="2" id="KW-1185">Reference proteome</keyword>
<proteinExistence type="predicted"/>
<keyword evidence="1" id="KW-0449">Lipoprotein</keyword>